<accession>A0ABT0CR96</accession>
<keyword evidence="2" id="KW-0614">Plasmid</keyword>
<dbReference type="Proteomes" id="UP001201844">
    <property type="component" value="Unassembled WGS sequence"/>
</dbReference>
<protein>
    <submittedName>
        <fullName evidence="2">Uncharacterized protein</fullName>
    </submittedName>
</protein>
<geneLocation type="plasmid" evidence="2">
    <name>unnamed</name>
</geneLocation>
<feature type="compositionally biased region" description="Polar residues" evidence="1">
    <location>
        <begin position="52"/>
        <end position="69"/>
    </location>
</feature>
<comment type="caution">
    <text evidence="2">The sequence shown here is derived from an EMBL/GenBank/DDBJ whole genome shotgun (WGS) entry which is preliminary data.</text>
</comment>
<feature type="region of interest" description="Disordered" evidence="1">
    <location>
        <begin position="51"/>
        <end position="91"/>
    </location>
</feature>
<gene>
    <name evidence="2" type="ORF">MKI86_18370</name>
</gene>
<name>A0ABT0CR96_9HYPH</name>
<organism evidence="2 3">
    <name type="scientific">Shinella sedimenti</name>
    <dbReference type="NCBI Taxonomy" id="2919913"/>
    <lineage>
        <taxon>Bacteria</taxon>
        <taxon>Pseudomonadati</taxon>
        <taxon>Pseudomonadota</taxon>
        <taxon>Alphaproteobacteria</taxon>
        <taxon>Hyphomicrobiales</taxon>
        <taxon>Rhizobiaceae</taxon>
        <taxon>Shinella</taxon>
    </lineage>
</organism>
<keyword evidence="3" id="KW-1185">Reference proteome</keyword>
<evidence type="ECO:0000256" key="1">
    <source>
        <dbReference type="SAM" id="MobiDB-lite"/>
    </source>
</evidence>
<evidence type="ECO:0000313" key="2">
    <source>
        <dbReference type="EMBL" id="MCJ8151108.1"/>
    </source>
</evidence>
<reference evidence="2 3" key="1">
    <citation type="submission" date="2022-02" db="EMBL/GenBank/DDBJ databases">
        <title>Shinella B3.7 sp. nov., isolated from Sediment (Zhairuo Island).</title>
        <authorList>
            <person name="Chen G."/>
        </authorList>
    </citation>
    <scope>NUCLEOTIDE SEQUENCE [LARGE SCALE GENOMIC DNA]</scope>
    <source>
        <strain evidence="2 3">B3.7</strain>
        <plasmid evidence="2">unnamed</plasmid>
    </source>
</reference>
<proteinExistence type="predicted"/>
<feature type="non-terminal residue" evidence="2">
    <location>
        <position position="109"/>
    </location>
</feature>
<sequence length="109" mass="11702">MGEPITASTYQICGLCYLWRLNRTGCLTHIMMHNLALSFIMLFNREMRPIVEQNSENHPQESSAPSDSTAVGGGDLAALPPDGGSGAVPAHLRDLTERARGYVEAASSA</sequence>
<dbReference type="EMBL" id="JAKVIN010000008">
    <property type="protein sequence ID" value="MCJ8151108.1"/>
    <property type="molecule type" value="Genomic_DNA"/>
</dbReference>
<evidence type="ECO:0000313" key="3">
    <source>
        <dbReference type="Proteomes" id="UP001201844"/>
    </source>
</evidence>